<comment type="caution">
    <text evidence="1">The sequence shown here is derived from an EMBL/GenBank/DDBJ whole genome shotgun (WGS) entry which is preliminary data.</text>
</comment>
<organism evidence="1 2">
    <name type="scientific">Durusdinium trenchii</name>
    <dbReference type="NCBI Taxonomy" id="1381693"/>
    <lineage>
        <taxon>Eukaryota</taxon>
        <taxon>Sar</taxon>
        <taxon>Alveolata</taxon>
        <taxon>Dinophyceae</taxon>
        <taxon>Suessiales</taxon>
        <taxon>Symbiodiniaceae</taxon>
        <taxon>Durusdinium</taxon>
    </lineage>
</organism>
<dbReference type="EMBL" id="CAXAMM010040184">
    <property type="protein sequence ID" value="CAK9091551.1"/>
    <property type="molecule type" value="Genomic_DNA"/>
</dbReference>
<dbReference type="Proteomes" id="UP001642464">
    <property type="component" value="Unassembled WGS sequence"/>
</dbReference>
<proteinExistence type="predicted"/>
<evidence type="ECO:0000313" key="2">
    <source>
        <dbReference type="Proteomes" id="UP001642464"/>
    </source>
</evidence>
<protein>
    <submittedName>
        <fullName evidence="1">Uncharacterized protein</fullName>
    </submittedName>
</protein>
<accession>A0ABP0QWS9</accession>
<gene>
    <name evidence="1" type="ORF">SCF082_LOCUS43126</name>
</gene>
<sequence length="111" mass="11105">MLSRFPQLDGHCRGSLMNLPPQFALAILWDMDAKGGPEEIRDPQGFVFSATQTLLRLPMGGSPLGGSPLGGSPLGGSPLCGSPLGASPLGGPCGAAVPVPQAPGGVFVRAA</sequence>
<evidence type="ECO:0000313" key="1">
    <source>
        <dbReference type="EMBL" id="CAK9091551.1"/>
    </source>
</evidence>
<name>A0ABP0QWS9_9DINO</name>
<reference evidence="1 2" key="1">
    <citation type="submission" date="2024-02" db="EMBL/GenBank/DDBJ databases">
        <authorList>
            <person name="Chen Y."/>
            <person name="Shah S."/>
            <person name="Dougan E. K."/>
            <person name="Thang M."/>
            <person name="Chan C."/>
        </authorList>
    </citation>
    <scope>NUCLEOTIDE SEQUENCE [LARGE SCALE GENOMIC DNA]</scope>
</reference>
<keyword evidence="2" id="KW-1185">Reference proteome</keyword>